<sequence>MRAVVDPTLCRIGPGGVFIRAAWTGRRIHAGGLVRAADHAGGLVRAADPCGSGR</sequence>
<dbReference type="AlphaFoldDB" id="A0A6H5GBX5"/>
<evidence type="ECO:0000313" key="2">
    <source>
        <dbReference type="Proteomes" id="UP000479000"/>
    </source>
</evidence>
<keyword evidence="2" id="KW-1185">Reference proteome</keyword>
<evidence type="ECO:0000313" key="1">
    <source>
        <dbReference type="EMBL" id="CAB0000806.1"/>
    </source>
</evidence>
<organism evidence="1 2">
    <name type="scientific">Nesidiocoris tenuis</name>
    <dbReference type="NCBI Taxonomy" id="355587"/>
    <lineage>
        <taxon>Eukaryota</taxon>
        <taxon>Metazoa</taxon>
        <taxon>Ecdysozoa</taxon>
        <taxon>Arthropoda</taxon>
        <taxon>Hexapoda</taxon>
        <taxon>Insecta</taxon>
        <taxon>Pterygota</taxon>
        <taxon>Neoptera</taxon>
        <taxon>Paraneoptera</taxon>
        <taxon>Hemiptera</taxon>
        <taxon>Heteroptera</taxon>
        <taxon>Panheteroptera</taxon>
        <taxon>Cimicomorpha</taxon>
        <taxon>Miridae</taxon>
        <taxon>Dicyphina</taxon>
        <taxon>Nesidiocoris</taxon>
    </lineage>
</organism>
<protein>
    <submittedName>
        <fullName evidence="1">Uncharacterized protein</fullName>
    </submittedName>
</protein>
<reference evidence="1 2" key="1">
    <citation type="submission" date="2020-02" db="EMBL/GenBank/DDBJ databases">
        <authorList>
            <person name="Ferguson B K."/>
        </authorList>
    </citation>
    <scope>NUCLEOTIDE SEQUENCE [LARGE SCALE GENOMIC DNA]</scope>
</reference>
<dbReference type="EMBL" id="CADCXU010009947">
    <property type="protein sequence ID" value="CAB0000806.1"/>
    <property type="molecule type" value="Genomic_DNA"/>
</dbReference>
<name>A0A6H5GBX5_9HEMI</name>
<dbReference type="Proteomes" id="UP000479000">
    <property type="component" value="Unassembled WGS sequence"/>
</dbReference>
<proteinExistence type="predicted"/>
<accession>A0A6H5GBX5</accession>
<gene>
    <name evidence="1" type="ORF">NTEN_LOCUS6593</name>
</gene>
<feature type="non-terminal residue" evidence="1">
    <location>
        <position position="54"/>
    </location>
</feature>